<dbReference type="InterPro" id="IPR050425">
    <property type="entry name" value="NAD(P)_dehydrat-like"/>
</dbReference>
<gene>
    <name evidence="4" type="ORF">C2E20_1366</name>
</gene>
<keyword evidence="5" id="KW-1185">Reference proteome</keyword>
<reference evidence="4 5" key="1">
    <citation type="journal article" date="2018" name="Plant J.">
        <title>Genome sequences of Chlorella sorokiniana UTEX 1602 and Micractinium conductrix SAG 241.80: implications to maltose excretion by a green alga.</title>
        <authorList>
            <person name="Arriola M.B."/>
            <person name="Velmurugan N."/>
            <person name="Zhang Y."/>
            <person name="Plunkett M.H."/>
            <person name="Hondzo H."/>
            <person name="Barney B.M."/>
        </authorList>
    </citation>
    <scope>NUCLEOTIDE SEQUENCE [LARGE SCALE GENOMIC DNA]</scope>
    <source>
        <strain evidence="4 5">SAG 241.80</strain>
    </source>
</reference>
<keyword evidence="1" id="KW-0560">Oxidoreductase</keyword>
<dbReference type="SUPFAM" id="SSF51735">
    <property type="entry name" value="NAD(P)-binding Rossmann-fold domains"/>
    <property type="match status" value="2"/>
</dbReference>
<evidence type="ECO:0000256" key="2">
    <source>
        <dbReference type="SAM" id="MobiDB-lite"/>
    </source>
</evidence>
<comment type="caution">
    <text evidence="4">The sequence shown here is derived from an EMBL/GenBank/DDBJ whole genome shotgun (WGS) entry which is preliminary data.</text>
</comment>
<dbReference type="EMBL" id="LHPF02000002">
    <property type="protein sequence ID" value="PSC75346.1"/>
    <property type="molecule type" value="Genomic_DNA"/>
</dbReference>
<dbReference type="InterPro" id="IPR036291">
    <property type="entry name" value="NAD(P)-bd_dom_sf"/>
</dbReference>
<feature type="compositionally biased region" description="Low complexity" evidence="2">
    <location>
        <begin position="376"/>
        <end position="399"/>
    </location>
</feature>
<feature type="domain" description="NAD-dependent epimerase/dehydratase" evidence="3">
    <location>
        <begin position="31"/>
        <end position="269"/>
    </location>
</feature>
<keyword evidence="4" id="KW-0575">Peroxidase</keyword>
<dbReference type="PANTHER" id="PTHR10366">
    <property type="entry name" value="NAD DEPENDENT EPIMERASE/DEHYDRATASE"/>
    <property type="match status" value="1"/>
</dbReference>
<feature type="compositionally biased region" description="Basic and acidic residues" evidence="2">
    <location>
        <begin position="405"/>
        <end position="419"/>
    </location>
</feature>
<dbReference type="GO" id="GO:0016616">
    <property type="term" value="F:oxidoreductase activity, acting on the CH-OH group of donors, NAD or NADP as acceptor"/>
    <property type="evidence" value="ECO:0007669"/>
    <property type="project" value="TreeGrafter"/>
</dbReference>
<protein>
    <submittedName>
        <fullName evidence="4">Heme peroxidase-related</fullName>
    </submittedName>
</protein>
<evidence type="ECO:0000313" key="5">
    <source>
        <dbReference type="Proteomes" id="UP000239649"/>
    </source>
</evidence>
<sequence length="779" mass="83955">MEEQLGRAALEAMLERKPLHDAERYAAHATVCVIGGAGYIGSRVVARLLACAMTVHATRRAADDEAVVAALNRLPGAAAHLHWFEADLAAPSSLDAAMAGCKYVVHCAGVVAHSVPQRRGYKRVIEPTIKGVENVLGAVERTSTVERVVLTSSLGAVSSNFQQHGAGHVYSEKDWNSFALSHWEPYYTAKVASEWHAWSLAGQQQSWRLVAVCPGNVIGPILGASKGRVPYTLAPLLEVLDGTLWPFIAPMGIIPVDLDDVAAAHVLAMLLPEARGRYLLCERSTLMTEMCTLLRQLYPRHKVPFIAAPMWATALKLLGKMRLFWIKNLWNKKADIDCSKAQRELGLSFIPHEQTLKDCFDRLIELGHLPSMADKGSAPAAPAAAQQGSAQQAAGPAGATAVVSNKEKKNKIESREKAAEAAAPGEAEHLGRVAQAALLERKPLHKAERDAPPAAVCVTGGAGYIGSRVAARLLACGMTVHATRRAGDDEAVVAVLNRLPGAAHRLRWFGAEPAGQGSLDAAVAGCRYVIHCAGWQAHDVPPQRGCSYRGLIEASIKGVEDVLGAVKRTPSVERVVLTSSLAAVLGGRAAGHTYSEQDWNAAALTQQEEEPERIAALASEWHAWSLAGQQQRWRLVAVCPGNVIGPILGASKGRGVNTVDLDDVAAAHVMAMLLPECMQARGRYLLCERSTLLTEVAAILRRLYPSHWVPPIPLPQRCASLLVQLWRRASGKPQPSGRRMGHWGVPPLETVQIDCFKAQWELGLTFIPLETTIRNNANS</sequence>
<dbReference type="GO" id="GO:0004601">
    <property type="term" value="F:peroxidase activity"/>
    <property type="evidence" value="ECO:0007669"/>
    <property type="project" value="UniProtKB-KW"/>
</dbReference>
<feature type="region of interest" description="Disordered" evidence="2">
    <location>
        <begin position="375"/>
        <end position="427"/>
    </location>
</feature>
<dbReference type="PANTHER" id="PTHR10366:SF852">
    <property type="entry name" value="CINNAMOYL-COA REDUCTASE CAD2"/>
    <property type="match status" value="1"/>
</dbReference>
<dbReference type="Pfam" id="PF01370">
    <property type="entry name" value="Epimerase"/>
    <property type="match status" value="2"/>
</dbReference>
<organism evidence="4 5">
    <name type="scientific">Micractinium conductrix</name>
    <dbReference type="NCBI Taxonomy" id="554055"/>
    <lineage>
        <taxon>Eukaryota</taxon>
        <taxon>Viridiplantae</taxon>
        <taxon>Chlorophyta</taxon>
        <taxon>core chlorophytes</taxon>
        <taxon>Trebouxiophyceae</taxon>
        <taxon>Chlorellales</taxon>
        <taxon>Chlorellaceae</taxon>
        <taxon>Chlorella clade</taxon>
        <taxon>Micractinium</taxon>
    </lineage>
</organism>
<dbReference type="AlphaFoldDB" id="A0A2P6VML4"/>
<dbReference type="OrthoDB" id="2735536at2759"/>
<name>A0A2P6VML4_9CHLO</name>
<evidence type="ECO:0000313" key="4">
    <source>
        <dbReference type="EMBL" id="PSC75346.1"/>
    </source>
</evidence>
<dbReference type="STRING" id="554055.A0A2P6VML4"/>
<accession>A0A2P6VML4</accession>
<feature type="domain" description="NAD-dependent epimerase/dehydratase" evidence="3">
    <location>
        <begin position="456"/>
        <end position="647"/>
    </location>
</feature>
<dbReference type="FunFam" id="3.40.50.720:FF:000085">
    <property type="entry name" value="Dihydroflavonol reductase"/>
    <property type="match status" value="1"/>
</dbReference>
<evidence type="ECO:0000259" key="3">
    <source>
        <dbReference type="Pfam" id="PF01370"/>
    </source>
</evidence>
<dbReference type="Gene3D" id="3.40.50.720">
    <property type="entry name" value="NAD(P)-binding Rossmann-like Domain"/>
    <property type="match status" value="2"/>
</dbReference>
<proteinExistence type="predicted"/>
<dbReference type="Proteomes" id="UP000239649">
    <property type="component" value="Unassembled WGS sequence"/>
</dbReference>
<evidence type="ECO:0000256" key="1">
    <source>
        <dbReference type="ARBA" id="ARBA00023002"/>
    </source>
</evidence>
<dbReference type="InterPro" id="IPR001509">
    <property type="entry name" value="Epimerase_deHydtase"/>
</dbReference>